<comment type="subunit">
    <text evidence="2">Homodimer; disulfide-linked.</text>
</comment>
<accession>A0AAV5U999</accession>
<sequence>TFSKVRKDEGRKIGDINNIMTRKEETVTIDGITVPKFFGFLIHQLSIGRLDYLKAKPFQGRKYELRQKLITILQAFNFGKEIVEAIVHVYVDGRTISEACTICKITYQTFSDCIKAVKVFIDFAKSPVS</sequence>
<dbReference type="AlphaFoldDB" id="A0AAV5U999"/>
<evidence type="ECO:0000256" key="2">
    <source>
        <dbReference type="ARBA" id="ARBA00011748"/>
    </source>
</evidence>
<protein>
    <recommendedName>
        <fullName evidence="7">Ribosomal protein</fullName>
    </recommendedName>
</protein>
<keyword evidence="3" id="KW-0372">Hormone</keyword>
<dbReference type="InterPro" id="IPR004978">
    <property type="entry name" value="Stanniocalcin"/>
</dbReference>
<keyword evidence="6" id="KW-1185">Reference proteome</keyword>
<evidence type="ECO:0008006" key="7">
    <source>
        <dbReference type="Google" id="ProtNLM"/>
    </source>
</evidence>
<dbReference type="GO" id="GO:0005179">
    <property type="term" value="F:hormone activity"/>
    <property type="evidence" value="ECO:0007669"/>
    <property type="project" value="UniProtKB-KW"/>
</dbReference>
<organism evidence="5 6">
    <name type="scientific">Pristionchus entomophagus</name>
    <dbReference type="NCBI Taxonomy" id="358040"/>
    <lineage>
        <taxon>Eukaryota</taxon>
        <taxon>Metazoa</taxon>
        <taxon>Ecdysozoa</taxon>
        <taxon>Nematoda</taxon>
        <taxon>Chromadorea</taxon>
        <taxon>Rhabditida</taxon>
        <taxon>Rhabditina</taxon>
        <taxon>Diplogasteromorpha</taxon>
        <taxon>Diplogasteroidea</taxon>
        <taxon>Neodiplogasteridae</taxon>
        <taxon>Pristionchus</taxon>
    </lineage>
</organism>
<reference evidence="5" key="1">
    <citation type="submission" date="2023-10" db="EMBL/GenBank/DDBJ databases">
        <title>Genome assembly of Pristionchus species.</title>
        <authorList>
            <person name="Yoshida K."/>
            <person name="Sommer R.J."/>
        </authorList>
    </citation>
    <scope>NUCLEOTIDE SEQUENCE</scope>
    <source>
        <strain evidence="5">RS0144</strain>
    </source>
</reference>
<gene>
    <name evidence="5" type="ORF">PENTCL1PPCAC_24950</name>
</gene>
<name>A0AAV5U999_9BILA</name>
<evidence type="ECO:0000256" key="3">
    <source>
        <dbReference type="ARBA" id="ARBA00022702"/>
    </source>
</evidence>
<feature type="non-terminal residue" evidence="5">
    <location>
        <position position="129"/>
    </location>
</feature>
<keyword evidence="4" id="KW-1015">Disulfide bond</keyword>
<comment type="caution">
    <text evidence="5">The sequence shown here is derived from an EMBL/GenBank/DDBJ whole genome shotgun (WGS) entry which is preliminary data.</text>
</comment>
<feature type="non-terminal residue" evidence="5">
    <location>
        <position position="1"/>
    </location>
</feature>
<dbReference type="EMBL" id="BTSX01000006">
    <property type="protein sequence ID" value="GMT02775.1"/>
    <property type="molecule type" value="Genomic_DNA"/>
</dbReference>
<evidence type="ECO:0000256" key="1">
    <source>
        <dbReference type="ARBA" id="ARBA00008693"/>
    </source>
</evidence>
<proteinExistence type="inferred from homology"/>
<evidence type="ECO:0000313" key="5">
    <source>
        <dbReference type="EMBL" id="GMT02775.1"/>
    </source>
</evidence>
<evidence type="ECO:0000256" key="4">
    <source>
        <dbReference type="ARBA" id="ARBA00023157"/>
    </source>
</evidence>
<dbReference type="GO" id="GO:0006874">
    <property type="term" value="P:intracellular calcium ion homeostasis"/>
    <property type="evidence" value="ECO:0007669"/>
    <property type="project" value="TreeGrafter"/>
</dbReference>
<dbReference type="Proteomes" id="UP001432027">
    <property type="component" value="Unassembled WGS sequence"/>
</dbReference>
<evidence type="ECO:0000313" key="6">
    <source>
        <dbReference type="Proteomes" id="UP001432027"/>
    </source>
</evidence>
<comment type="similarity">
    <text evidence="1">Belongs to the stanniocalcin family.</text>
</comment>
<dbReference type="PANTHER" id="PTHR11245">
    <property type="entry name" value="STANNIOCALCIN"/>
    <property type="match status" value="1"/>
</dbReference>
<dbReference type="GO" id="GO:0005615">
    <property type="term" value="C:extracellular space"/>
    <property type="evidence" value="ECO:0007669"/>
    <property type="project" value="TreeGrafter"/>
</dbReference>
<dbReference type="PANTHER" id="PTHR11245:SF6">
    <property type="entry name" value="DUF19 DOMAIN-CONTAINING PROTEIN"/>
    <property type="match status" value="1"/>
</dbReference>